<dbReference type="GO" id="GO:0016020">
    <property type="term" value="C:membrane"/>
    <property type="evidence" value="ECO:0007669"/>
    <property type="project" value="UniProtKB-SubCell"/>
</dbReference>
<dbReference type="Pfam" id="PF00083">
    <property type="entry name" value="Sugar_tr"/>
    <property type="match status" value="1"/>
</dbReference>
<comment type="subcellular location">
    <subcellularLocation>
        <location evidence="1">Membrane</location>
        <topology evidence="1">Multi-pass membrane protein</topology>
    </subcellularLocation>
</comment>
<dbReference type="PANTHER" id="PTHR23511">
    <property type="entry name" value="SYNAPTIC VESICLE GLYCOPROTEIN 2"/>
    <property type="match status" value="1"/>
</dbReference>
<dbReference type="InterPro" id="IPR005828">
    <property type="entry name" value="MFS_sugar_transport-like"/>
</dbReference>
<keyword evidence="2" id="KW-0813">Transport</keyword>
<evidence type="ECO:0000256" key="6">
    <source>
        <dbReference type="SAM" id="Phobius"/>
    </source>
</evidence>
<reference evidence="8" key="1">
    <citation type="submission" date="2021-01" db="EMBL/GenBank/DDBJ databases">
        <authorList>
            <person name="Corre E."/>
            <person name="Pelletier E."/>
            <person name="Niang G."/>
            <person name="Scheremetjew M."/>
            <person name="Finn R."/>
            <person name="Kale V."/>
            <person name="Holt S."/>
            <person name="Cochrane G."/>
            <person name="Meng A."/>
            <person name="Brown T."/>
            <person name="Cohen L."/>
        </authorList>
    </citation>
    <scope>NUCLEOTIDE SEQUENCE</scope>
    <source>
        <strain evidence="8">CCMP645</strain>
    </source>
</reference>
<dbReference type="AlphaFoldDB" id="A0A7S4FBA3"/>
<protein>
    <recommendedName>
        <fullName evidence="7">Major facilitator superfamily (MFS) profile domain-containing protein</fullName>
    </recommendedName>
</protein>
<dbReference type="SUPFAM" id="SSF103473">
    <property type="entry name" value="MFS general substrate transporter"/>
    <property type="match status" value="1"/>
</dbReference>
<evidence type="ECO:0000256" key="4">
    <source>
        <dbReference type="ARBA" id="ARBA00022989"/>
    </source>
</evidence>
<keyword evidence="5 6" id="KW-0472">Membrane</keyword>
<feature type="transmembrane region" description="Helical" evidence="6">
    <location>
        <begin position="12"/>
        <end position="36"/>
    </location>
</feature>
<feature type="domain" description="Major facilitator superfamily (MFS) profile" evidence="7">
    <location>
        <begin position="1"/>
        <end position="192"/>
    </location>
</feature>
<evidence type="ECO:0000313" key="8">
    <source>
        <dbReference type="EMBL" id="CAE0784313.1"/>
    </source>
</evidence>
<sequence>MWQRLTAMDVRTALPPLALAWCGLNFGYYGMATWITVLLSDAGVADPYFVALLYACANLPGNLASILLVDRLGRRPLLGLSMGLAAAAALSAASQIDSPRTALVITAAVAFNAFATAGWNALDALSAESFSTDVRATTFGLLAAFGRVSSILAQVVNGSLASSPALLLTVTSIFMGIGCTSVCCMPVKDPTH</sequence>
<organism evidence="8">
    <name type="scientific">Chrysotila carterae</name>
    <name type="common">Marine alga</name>
    <name type="synonym">Syracosphaera carterae</name>
    <dbReference type="NCBI Taxonomy" id="13221"/>
    <lineage>
        <taxon>Eukaryota</taxon>
        <taxon>Haptista</taxon>
        <taxon>Haptophyta</taxon>
        <taxon>Prymnesiophyceae</taxon>
        <taxon>Isochrysidales</taxon>
        <taxon>Isochrysidaceae</taxon>
        <taxon>Chrysotila</taxon>
    </lineage>
</organism>
<feature type="transmembrane region" description="Helical" evidence="6">
    <location>
        <begin position="102"/>
        <end position="122"/>
    </location>
</feature>
<dbReference type="EMBL" id="HBIZ01059096">
    <property type="protein sequence ID" value="CAE0784313.1"/>
    <property type="molecule type" value="Transcribed_RNA"/>
</dbReference>
<feature type="transmembrane region" description="Helical" evidence="6">
    <location>
        <begin position="134"/>
        <end position="153"/>
    </location>
</feature>
<accession>A0A7S4FBA3</accession>
<name>A0A7S4FBA3_CHRCT</name>
<feature type="transmembrane region" description="Helical" evidence="6">
    <location>
        <begin position="165"/>
        <end position="187"/>
    </location>
</feature>
<keyword evidence="4 6" id="KW-1133">Transmembrane helix</keyword>
<feature type="transmembrane region" description="Helical" evidence="6">
    <location>
        <begin position="76"/>
        <end position="96"/>
    </location>
</feature>
<evidence type="ECO:0000256" key="5">
    <source>
        <dbReference type="ARBA" id="ARBA00023136"/>
    </source>
</evidence>
<keyword evidence="3 6" id="KW-0812">Transmembrane</keyword>
<dbReference type="InterPro" id="IPR020846">
    <property type="entry name" value="MFS_dom"/>
</dbReference>
<dbReference type="PROSITE" id="PS00216">
    <property type="entry name" value="SUGAR_TRANSPORT_1"/>
    <property type="match status" value="1"/>
</dbReference>
<evidence type="ECO:0000256" key="3">
    <source>
        <dbReference type="ARBA" id="ARBA00022692"/>
    </source>
</evidence>
<dbReference type="Gene3D" id="1.20.1250.20">
    <property type="entry name" value="MFS general substrate transporter like domains"/>
    <property type="match status" value="1"/>
</dbReference>
<gene>
    <name evidence="8" type="ORF">PCAR00345_LOCUS37018</name>
</gene>
<proteinExistence type="predicted"/>
<dbReference type="InterPro" id="IPR036259">
    <property type="entry name" value="MFS_trans_sf"/>
</dbReference>
<feature type="transmembrane region" description="Helical" evidence="6">
    <location>
        <begin position="48"/>
        <end position="69"/>
    </location>
</feature>
<dbReference type="PROSITE" id="PS50850">
    <property type="entry name" value="MFS"/>
    <property type="match status" value="1"/>
</dbReference>
<dbReference type="InterPro" id="IPR005829">
    <property type="entry name" value="Sugar_transporter_CS"/>
</dbReference>
<evidence type="ECO:0000256" key="2">
    <source>
        <dbReference type="ARBA" id="ARBA00022448"/>
    </source>
</evidence>
<dbReference type="GO" id="GO:0022857">
    <property type="term" value="F:transmembrane transporter activity"/>
    <property type="evidence" value="ECO:0007669"/>
    <property type="project" value="InterPro"/>
</dbReference>
<evidence type="ECO:0000256" key="1">
    <source>
        <dbReference type="ARBA" id="ARBA00004141"/>
    </source>
</evidence>
<evidence type="ECO:0000259" key="7">
    <source>
        <dbReference type="PROSITE" id="PS50850"/>
    </source>
</evidence>
<dbReference type="PANTHER" id="PTHR23511:SF34">
    <property type="entry name" value="SYNAPTIC VESICLE GLYCOPROTEIN 2"/>
    <property type="match status" value="1"/>
</dbReference>